<name>A0A084VWB6_ANOSI</name>
<dbReference type="PANTHER" id="PTHR20958">
    <property type="entry name" value="GLYCINE N-ACYLTRANSFERASE-LIKE PROTEIN"/>
    <property type="match status" value="1"/>
</dbReference>
<dbReference type="OrthoDB" id="7305308at2759"/>
<dbReference type="Pfam" id="PF08445">
    <property type="entry name" value="FR47"/>
    <property type="match status" value="1"/>
</dbReference>
<evidence type="ECO:0000259" key="1">
    <source>
        <dbReference type="Pfam" id="PF08445"/>
    </source>
</evidence>
<reference evidence="3" key="2">
    <citation type="submission" date="2020-05" db="UniProtKB">
        <authorList>
            <consortium name="EnsemblMetazoa"/>
        </authorList>
    </citation>
    <scope>IDENTIFICATION</scope>
</reference>
<dbReference type="InterPro" id="IPR016181">
    <property type="entry name" value="Acyl_CoA_acyltransferase"/>
</dbReference>
<dbReference type="VEuPathDB" id="VectorBase:ASIS003359"/>
<protein>
    <submittedName>
        <fullName evidence="3">FR47 domain-containing protein</fullName>
    </submittedName>
</protein>
<organism evidence="2">
    <name type="scientific">Anopheles sinensis</name>
    <name type="common">Mosquito</name>
    <dbReference type="NCBI Taxonomy" id="74873"/>
    <lineage>
        <taxon>Eukaryota</taxon>
        <taxon>Metazoa</taxon>
        <taxon>Ecdysozoa</taxon>
        <taxon>Arthropoda</taxon>
        <taxon>Hexapoda</taxon>
        <taxon>Insecta</taxon>
        <taxon>Pterygota</taxon>
        <taxon>Neoptera</taxon>
        <taxon>Endopterygota</taxon>
        <taxon>Diptera</taxon>
        <taxon>Nematocera</taxon>
        <taxon>Culicoidea</taxon>
        <taxon>Culicidae</taxon>
        <taxon>Anophelinae</taxon>
        <taxon>Anopheles</taxon>
    </lineage>
</organism>
<dbReference type="PANTHER" id="PTHR20958:SF10">
    <property type="entry name" value="GH05617P-RELATED"/>
    <property type="match status" value="1"/>
</dbReference>
<proteinExistence type="predicted"/>
<dbReference type="AlphaFoldDB" id="A0A084VWB6"/>
<dbReference type="InterPro" id="IPR013653">
    <property type="entry name" value="GCN5-like_dom"/>
</dbReference>
<evidence type="ECO:0000313" key="3">
    <source>
        <dbReference type="EnsemblMetazoa" id="ASIC009939-PA"/>
    </source>
</evidence>
<dbReference type="SUPFAM" id="SSF55729">
    <property type="entry name" value="Acyl-CoA N-acyltransferases (Nat)"/>
    <property type="match status" value="1"/>
</dbReference>
<dbReference type="STRING" id="74873.A0A084VWB6"/>
<keyword evidence="4" id="KW-1185">Reference proteome</keyword>
<evidence type="ECO:0000313" key="2">
    <source>
        <dbReference type="EMBL" id="KFB42260.1"/>
    </source>
</evidence>
<dbReference type="EMBL" id="KE525174">
    <property type="protein sequence ID" value="KFB42260.1"/>
    <property type="molecule type" value="Genomic_DNA"/>
</dbReference>
<dbReference type="VEuPathDB" id="VectorBase:ASIC009939"/>
<dbReference type="EnsemblMetazoa" id="ASIC009939-RA">
    <property type="protein sequence ID" value="ASIC009939-PA"/>
    <property type="gene ID" value="ASIC009939"/>
</dbReference>
<dbReference type="OMA" id="MHPRDEL"/>
<dbReference type="Proteomes" id="UP000030765">
    <property type="component" value="Unassembled WGS sequence"/>
</dbReference>
<evidence type="ECO:0000313" key="4">
    <source>
        <dbReference type="Proteomes" id="UP000030765"/>
    </source>
</evidence>
<accession>A0A084VWB6</accession>
<dbReference type="GO" id="GO:0016747">
    <property type="term" value="F:acyltransferase activity, transferring groups other than amino-acyl groups"/>
    <property type="evidence" value="ECO:0007669"/>
    <property type="project" value="InterPro"/>
</dbReference>
<gene>
    <name evidence="2" type="ORF">ZHAS_00009939</name>
</gene>
<dbReference type="EMBL" id="ATLV01017545">
    <property type="status" value="NOT_ANNOTATED_CDS"/>
    <property type="molecule type" value="Genomic_DNA"/>
</dbReference>
<sequence>MEDRLVKIPTGDWMEWRDLYKTDWPRHEVSYNLIQNYIDWLEQGAELKEFTALSLNGEWAKDGTYIDRHEMFIYTLDGRLESLRRALLLLDWTRSYLINMGLYRSLLMDIYQLFNLDILFDMHTYIYYLPHEDASKLEVDVPDGFKFGPLKPDDAIFINDEWPHKYPGSELFIERLITRNLNLALFDGDGNLMAWCMRVQNGAMAMLGVAQTRRGYGSMMALGFARKLGELGLNVYASVIHTNEPSRKMFDKLCPTAARIATQAVALADIGHKVSIDTIANAGAIVAVPIRRVGTDLGQHLGLPTVVAPAPRSRPRTELRFVSTHQSQVDAWECLD</sequence>
<dbReference type="InterPro" id="IPR053225">
    <property type="entry name" value="Acyl-CoA_N-acyltransferase"/>
</dbReference>
<dbReference type="Gene3D" id="3.40.630.30">
    <property type="match status" value="2"/>
</dbReference>
<reference evidence="2 4" key="1">
    <citation type="journal article" date="2014" name="BMC Genomics">
        <title>Genome sequence of Anopheles sinensis provides insight into genetics basis of mosquito competence for malaria parasites.</title>
        <authorList>
            <person name="Zhou D."/>
            <person name="Zhang D."/>
            <person name="Ding G."/>
            <person name="Shi L."/>
            <person name="Hou Q."/>
            <person name="Ye Y."/>
            <person name="Xu Y."/>
            <person name="Zhou H."/>
            <person name="Xiong C."/>
            <person name="Li S."/>
            <person name="Yu J."/>
            <person name="Hong S."/>
            <person name="Yu X."/>
            <person name="Zou P."/>
            <person name="Chen C."/>
            <person name="Chang X."/>
            <person name="Wang W."/>
            <person name="Lv Y."/>
            <person name="Sun Y."/>
            <person name="Ma L."/>
            <person name="Shen B."/>
            <person name="Zhu C."/>
        </authorList>
    </citation>
    <scope>NUCLEOTIDE SEQUENCE [LARGE SCALE GENOMIC DNA]</scope>
</reference>
<feature type="domain" description="GCN5-related N-acetyltransferase Rv2170-like" evidence="1">
    <location>
        <begin position="189"/>
        <end position="253"/>
    </location>
</feature>